<evidence type="ECO:0000313" key="3">
    <source>
        <dbReference type="Proteomes" id="UP000509510"/>
    </source>
</evidence>
<feature type="region of interest" description="Disordered" evidence="1">
    <location>
        <begin position="468"/>
        <end position="495"/>
    </location>
</feature>
<name>A0A7H8QZT3_TALRU</name>
<accession>A0A7H8QZT3</accession>
<dbReference type="OrthoDB" id="4226698at2759"/>
<evidence type="ECO:0000313" key="2">
    <source>
        <dbReference type="EMBL" id="QKX59276.1"/>
    </source>
</evidence>
<feature type="region of interest" description="Disordered" evidence="1">
    <location>
        <begin position="595"/>
        <end position="638"/>
    </location>
</feature>
<dbReference type="KEGG" id="trg:TRUGW13939_06408"/>
<protein>
    <submittedName>
        <fullName evidence="2">Uncharacterized protein</fullName>
    </submittedName>
</protein>
<reference evidence="3" key="1">
    <citation type="submission" date="2020-06" db="EMBL/GenBank/DDBJ databases">
        <title>A chromosome-scale genome assembly of Talaromyces rugulosus W13939.</title>
        <authorList>
            <person name="Wang B."/>
            <person name="Guo L."/>
            <person name="Ye K."/>
            <person name="Wang L."/>
        </authorList>
    </citation>
    <scope>NUCLEOTIDE SEQUENCE [LARGE SCALE GENOMIC DNA]</scope>
    <source>
        <strain evidence="3">W13939</strain>
    </source>
</reference>
<sequence length="845" mass="95129">MSSRKLTLERILLERHGITFSEDVFSPHSNKLDGKNMVQVPEHVEYIREALLDHDIQVPGSLKSLFEKEQQSVDMIKADYSVLPPQSVFFSIPHNLVQSMTREIKATEDKFEQVAKIARMGREYAAAKVSQETWEDFLRSYIFQSFEDSAIQTSKHGKLFDAWSLRLLPTDFPCIFTTEKTPTGFNRNECVANFSINDLGDLAPIISFPTVHPSTLKAHITESQRLERRDLICFPWALVEVQSATEPAELCYCRAADGAHAALDILRHLYKSPWAETTVKIPPVITFTCSGPEIRVWLSFSESETPKPLTRMICIWAGTLTATWCIVALREIVQNMTFWAARVLKPQISSCISQIRSAVSFSLPSPIGTILSRTAPQGNQTFKSPNIAGTEKTISSIGSGLFSSQHKTDVFRAPSTITKTKGAVYIPFRERRIRIKLPSHDERKPFGAHREDWRPKFGLFRSAQAMKSGPRTLVDKETTRSGDESAAKSPGGQQTFPIVYSAKAEGNNKADDKLGCEDNTLDCGIGELEELIKSVMLNAETQDTNPDTSHIPENKALNASDAGRDDVDSGFFPEYFVYRTIESFHGRSYDATVWDSEGDNDESYITSSSSSESDSEDSNDMSEEDNADDEASESACSHDYDDIYREKLRSERKSDRERAESPSSSFWAPPGQVSKLTLADIDDLMYRATNVISGGDFIQLKQIQDLLEELKGMDLLDATWRSLETWEGLSPNLHSFQMRCLGVTVKRLNDFLASQSEILIDLFKVHHLTMALRKEDLDKTLQIMQKKGEYNLRDLLKSLLRSWDGEKCMEILSNELLGLSTEKFENMLQEAFEFVSSDTNLLGTV</sequence>
<dbReference type="GeneID" id="55993903"/>
<keyword evidence="3" id="KW-1185">Reference proteome</keyword>
<organism evidence="2 3">
    <name type="scientific">Talaromyces rugulosus</name>
    <name type="common">Penicillium rugulosum</name>
    <dbReference type="NCBI Taxonomy" id="121627"/>
    <lineage>
        <taxon>Eukaryota</taxon>
        <taxon>Fungi</taxon>
        <taxon>Dikarya</taxon>
        <taxon>Ascomycota</taxon>
        <taxon>Pezizomycotina</taxon>
        <taxon>Eurotiomycetes</taxon>
        <taxon>Eurotiomycetidae</taxon>
        <taxon>Eurotiales</taxon>
        <taxon>Trichocomaceae</taxon>
        <taxon>Talaromyces</taxon>
        <taxon>Talaromyces sect. Islandici</taxon>
    </lineage>
</organism>
<dbReference type="Proteomes" id="UP000509510">
    <property type="component" value="Chromosome III"/>
</dbReference>
<feature type="compositionally biased region" description="Basic and acidic residues" evidence="1">
    <location>
        <begin position="473"/>
        <end position="486"/>
    </location>
</feature>
<feature type="compositionally biased region" description="Acidic residues" evidence="1">
    <location>
        <begin position="613"/>
        <end position="632"/>
    </location>
</feature>
<feature type="region of interest" description="Disordered" evidence="1">
    <location>
        <begin position="542"/>
        <end position="564"/>
    </location>
</feature>
<gene>
    <name evidence="2" type="ORF">TRUGW13939_06408</name>
</gene>
<dbReference type="AlphaFoldDB" id="A0A7H8QZT3"/>
<evidence type="ECO:0000256" key="1">
    <source>
        <dbReference type="SAM" id="MobiDB-lite"/>
    </source>
</evidence>
<dbReference type="EMBL" id="CP055900">
    <property type="protein sequence ID" value="QKX59276.1"/>
    <property type="molecule type" value="Genomic_DNA"/>
</dbReference>
<feature type="compositionally biased region" description="Low complexity" evidence="1">
    <location>
        <begin position="603"/>
        <end position="612"/>
    </location>
</feature>
<dbReference type="RefSeq" id="XP_035345454.1">
    <property type="nucleotide sequence ID" value="XM_035489561.1"/>
</dbReference>
<proteinExistence type="predicted"/>